<accession>A0A502DT72</accession>
<comment type="caution">
    <text evidence="2">The sequence shown here is derived from an EMBL/GenBank/DDBJ whole genome shotgun (WGS) entry which is preliminary data.</text>
</comment>
<dbReference type="Pfam" id="PF12146">
    <property type="entry name" value="Hydrolase_4"/>
    <property type="match status" value="1"/>
</dbReference>
<evidence type="ECO:0000259" key="1">
    <source>
        <dbReference type="Pfam" id="PF12146"/>
    </source>
</evidence>
<reference evidence="2 3" key="1">
    <citation type="journal article" date="2019" name="Environ. Microbiol.">
        <title>Species interactions and distinct microbial communities in high Arctic permafrost affected cryosols are associated with the CH4 and CO2 gas fluxes.</title>
        <authorList>
            <person name="Altshuler I."/>
            <person name="Hamel J."/>
            <person name="Turney S."/>
            <person name="Magnuson E."/>
            <person name="Levesque R."/>
            <person name="Greer C."/>
            <person name="Whyte L.G."/>
        </authorList>
    </citation>
    <scope>NUCLEOTIDE SEQUENCE [LARGE SCALE GENOMIC DNA]</scope>
    <source>
        <strain evidence="2 3">S06.C</strain>
    </source>
</reference>
<evidence type="ECO:0000313" key="2">
    <source>
        <dbReference type="EMBL" id="TPG28608.1"/>
    </source>
</evidence>
<protein>
    <submittedName>
        <fullName evidence="2">Alpha/beta hydrolase</fullName>
    </submittedName>
</protein>
<feature type="domain" description="Serine aminopeptidase S33" evidence="1">
    <location>
        <begin position="69"/>
        <end position="169"/>
    </location>
</feature>
<proteinExistence type="predicted"/>
<dbReference type="InterPro" id="IPR022742">
    <property type="entry name" value="Hydrolase_4"/>
</dbReference>
<dbReference type="EMBL" id="RCZI01000002">
    <property type="protein sequence ID" value="TPG28608.1"/>
    <property type="molecule type" value="Genomic_DNA"/>
</dbReference>
<sequence length="294" mass="32032">MHRPRAGRAAIADADADARRGKLRMKPLLFGPPSRRLFGLYHAPEGSKPSDTAVLLCAPMGHEALRSHRFYRVLAIRLARRGMAVLRFDSHGAGDSPGADEDGELEGWRADVGEAARELHARSGAKRVIWFGARLGASLAVQAASVPGTQVDKLVLWEPVLDGAAYLQALRERHVKELEWSHALPDAGWRRAMLRDPDAFIDEAFGFAISPLLRRQLLALTLADLVLPSGVEIVVVAKPDDRATQGWVAQQAAAGRHARWLALAHSLIWTSNPFPNNAMVPADALQQIAGELSE</sequence>
<dbReference type="Proteomes" id="UP000319212">
    <property type="component" value="Unassembled WGS sequence"/>
</dbReference>
<dbReference type="Gene3D" id="3.40.50.1820">
    <property type="entry name" value="alpha/beta hydrolase"/>
    <property type="match status" value="1"/>
</dbReference>
<dbReference type="SUPFAM" id="SSF53474">
    <property type="entry name" value="alpha/beta-Hydrolases"/>
    <property type="match status" value="1"/>
</dbReference>
<keyword evidence="2" id="KW-0378">Hydrolase</keyword>
<gene>
    <name evidence="2" type="ORF">EAH82_07340</name>
</gene>
<organism evidence="2 3">
    <name type="scientific">Variovorax guangxiensis</name>
    <dbReference type="NCBI Taxonomy" id="1775474"/>
    <lineage>
        <taxon>Bacteria</taxon>
        <taxon>Pseudomonadati</taxon>
        <taxon>Pseudomonadota</taxon>
        <taxon>Betaproteobacteria</taxon>
        <taxon>Burkholderiales</taxon>
        <taxon>Comamonadaceae</taxon>
        <taxon>Variovorax</taxon>
    </lineage>
</organism>
<dbReference type="AlphaFoldDB" id="A0A502DT72"/>
<dbReference type="InterPro" id="IPR029058">
    <property type="entry name" value="AB_hydrolase_fold"/>
</dbReference>
<evidence type="ECO:0000313" key="3">
    <source>
        <dbReference type="Proteomes" id="UP000319212"/>
    </source>
</evidence>
<name>A0A502DT72_9BURK</name>
<dbReference type="GO" id="GO:0016787">
    <property type="term" value="F:hydrolase activity"/>
    <property type="evidence" value="ECO:0007669"/>
    <property type="project" value="UniProtKB-KW"/>
</dbReference>